<keyword evidence="1" id="KW-1133">Transmembrane helix</keyword>
<keyword evidence="1" id="KW-0472">Membrane</keyword>
<dbReference type="EMBL" id="CCKQ01008134">
    <property type="protein sequence ID" value="CDW79578.1"/>
    <property type="molecule type" value="Genomic_DNA"/>
</dbReference>
<keyword evidence="1" id="KW-0812">Transmembrane</keyword>
<evidence type="ECO:0000256" key="1">
    <source>
        <dbReference type="SAM" id="Phobius"/>
    </source>
</evidence>
<protein>
    <submittedName>
        <fullName evidence="2">Uncharacterized protein</fullName>
    </submittedName>
</protein>
<feature type="transmembrane region" description="Helical" evidence="1">
    <location>
        <begin position="222"/>
        <end position="246"/>
    </location>
</feature>
<dbReference type="Proteomes" id="UP000039865">
    <property type="component" value="Unassembled WGS sequence"/>
</dbReference>
<accession>A0A078AF86</accession>
<dbReference type="AlphaFoldDB" id="A0A078AF86"/>
<proteinExistence type="predicted"/>
<reference evidence="2 3" key="1">
    <citation type="submission" date="2014-06" db="EMBL/GenBank/DDBJ databases">
        <authorList>
            <person name="Swart Estienne"/>
        </authorList>
    </citation>
    <scope>NUCLEOTIDE SEQUENCE [LARGE SCALE GENOMIC DNA]</scope>
    <source>
        <strain evidence="2 3">130c</strain>
    </source>
</reference>
<keyword evidence="3" id="KW-1185">Reference proteome</keyword>
<dbReference type="InParanoid" id="A0A078AF86"/>
<organism evidence="2 3">
    <name type="scientific">Stylonychia lemnae</name>
    <name type="common">Ciliate</name>
    <dbReference type="NCBI Taxonomy" id="5949"/>
    <lineage>
        <taxon>Eukaryota</taxon>
        <taxon>Sar</taxon>
        <taxon>Alveolata</taxon>
        <taxon>Ciliophora</taxon>
        <taxon>Intramacronucleata</taxon>
        <taxon>Spirotrichea</taxon>
        <taxon>Stichotrichia</taxon>
        <taxon>Sporadotrichida</taxon>
        <taxon>Oxytrichidae</taxon>
        <taxon>Stylonychinae</taxon>
        <taxon>Stylonychia</taxon>
    </lineage>
</organism>
<evidence type="ECO:0000313" key="2">
    <source>
        <dbReference type="EMBL" id="CDW79578.1"/>
    </source>
</evidence>
<sequence length="384" mass="44617">MICGYESQYQNLRNIEYMMHLHLGCGNIEVQTHYLKPSITFQQHKEKLKNIKILDSIEAQPPFYQEFYDQNGASLNVNQILDIPLCDTKMIVEICLLDEYNALESLNFTLDFEDEVCYVTEKMQLSETLKYDAVQCALSDFHQCHLNSINSCKFIDCLTTLDTDTGEMSSSYLFSTCIPIQFTSRLIQSICKDVASGNDFVDYSQNFISQEMKSWKFNHMHYFLIAIVVVIIILVLVCTLSCYYHYQILRTHKVPFKMPKCCPECLFPHTHYKRMIDHESLLGQELESQAEKSDMISVSFSHIGGKEEGDKENESHYSDREQVFVDEINKINEEVEVINQNQNLHKTGKISSQKDMIKGQLGENMKKEFNVKKKRSKANMDMHL</sequence>
<name>A0A078AF86_STYLE</name>
<evidence type="ECO:0000313" key="3">
    <source>
        <dbReference type="Proteomes" id="UP000039865"/>
    </source>
</evidence>
<gene>
    <name evidence="2" type="primary">Contig1092.g1186</name>
    <name evidence="2" type="ORF">STYLEM_8568</name>
</gene>